<dbReference type="GeneID" id="30988442"/>
<dbReference type="GO" id="GO:0006506">
    <property type="term" value="P:GPI anchor biosynthetic process"/>
    <property type="evidence" value="ECO:0007669"/>
    <property type="project" value="TreeGrafter"/>
</dbReference>
<name>A0A1E4S9C0_CYBJN</name>
<protein>
    <submittedName>
        <fullName evidence="6">UDP-Glycosyltransferase/glycogen phosphorylase</fullName>
    </submittedName>
</protein>
<sequence length="324" mass="36164">MGLKTVMTEHSLFGFADVGSIMGNKSLGYTSVFTNHLICVSHTCKENVVLRGKINPSKVSVIPNAVISEDFKPAEVKKNDGTITIVVISRLFPNKGADLLAALIPKVCKQHEKVRFIIAGDGPKFVEIQQTIETYRLQDRVELIGGVKHEEVRNLMVKGDIYLHASLTEAFGTVLVEAASCGLLVVTTRVGGVPEVLPPQMTIYANPSVDSLVKSASKAIRLIEAGKVDTSKFHLQVKNMYSWEDVARRTEIVYDSIPDDHKQETIDEIKELYRMGAWAGKLFILCFIIDIFLYQFLEVLFPRSKIEKVAKWPKSRPARIHNNP</sequence>
<evidence type="ECO:0000256" key="4">
    <source>
        <dbReference type="SAM" id="Phobius"/>
    </source>
</evidence>
<feature type="domain" description="Glycosyl transferase family 1" evidence="5">
    <location>
        <begin position="70"/>
        <end position="220"/>
    </location>
</feature>
<evidence type="ECO:0000256" key="1">
    <source>
        <dbReference type="ARBA" id="ARBA00004586"/>
    </source>
</evidence>
<evidence type="ECO:0000313" key="6">
    <source>
        <dbReference type="EMBL" id="ODV76109.1"/>
    </source>
</evidence>
<dbReference type="Pfam" id="PF00534">
    <property type="entry name" value="Glycos_transf_1"/>
    <property type="match status" value="1"/>
</dbReference>
<dbReference type="SUPFAM" id="SSF53756">
    <property type="entry name" value="UDP-Glycosyltransferase/glycogen phosphorylase"/>
    <property type="match status" value="1"/>
</dbReference>
<dbReference type="EMBL" id="KV453925">
    <property type="protein sequence ID" value="ODV76109.1"/>
    <property type="molecule type" value="Genomic_DNA"/>
</dbReference>
<accession>A0A1E4S9C0</accession>
<keyword evidence="6" id="KW-0808">Transferase</keyword>
<dbReference type="OMA" id="IHMNKVM"/>
<evidence type="ECO:0000256" key="2">
    <source>
        <dbReference type="ARBA" id="ARBA00022676"/>
    </source>
</evidence>
<keyword evidence="4" id="KW-1133">Transmembrane helix</keyword>
<evidence type="ECO:0000256" key="3">
    <source>
        <dbReference type="ARBA" id="ARBA00022824"/>
    </source>
</evidence>
<keyword evidence="7" id="KW-1185">Reference proteome</keyword>
<reference evidence="6 7" key="1">
    <citation type="journal article" date="2016" name="Proc. Natl. Acad. Sci. U.S.A.">
        <title>Comparative genomics of biotechnologically important yeasts.</title>
        <authorList>
            <person name="Riley R."/>
            <person name="Haridas S."/>
            <person name="Wolfe K.H."/>
            <person name="Lopes M.R."/>
            <person name="Hittinger C.T."/>
            <person name="Goeker M."/>
            <person name="Salamov A.A."/>
            <person name="Wisecaver J.H."/>
            <person name="Long T.M."/>
            <person name="Calvey C.H."/>
            <person name="Aerts A.L."/>
            <person name="Barry K.W."/>
            <person name="Choi C."/>
            <person name="Clum A."/>
            <person name="Coughlan A.Y."/>
            <person name="Deshpande S."/>
            <person name="Douglass A.P."/>
            <person name="Hanson S.J."/>
            <person name="Klenk H.-P."/>
            <person name="LaButti K.M."/>
            <person name="Lapidus A."/>
            <person name="Lindquist E.A."/>
            <person name="Lipzen A.M."/>
            <person name="Meier-Kolthoff J.P."/>
            <person name="Ohm R.A."/>
            <person name="Otillar R.P."/>
            <person name="Pangilinan J.L."/>
            <person name="Peng Y."/>
            <person name="Rokas A."/>
            <person name="Rosa C.A."/>
            <person name="Scheuner C."/>
            <person name="Sibirny A.A."/>
            <person name="Slot J.C."/>
            <person name="Stielow J.B."/>
            <person name="Sun H."/>
            <person name="Kurtzman C.P."/>
            <person name="Blackwell M."/>
            <person name="Grigoriev I.V."/>
            <person name="Jeffries T.W."/>
        </authorList>
    </citation>
    <scope>NUCLEOTIDE SEQUENCE [LARGE SCALE GENOMIC DNA]</scope>
    <source>
        <strain evidence="7">ATCC 18201 / CBS 1600 / BCRC 20928 / JCM 3617 / NBRC 0987 / NRRL Y-1542</strain>
    </source>
</reference>
<dbReference type="PANTHER" id="PTHR45871:SF1">
    <property type="entry name" value="PHOSPHATIDYLINOSITOL N-ACETYLGLUCOSAMINYLTRANSFERASE SUBUNIT A"/>
    <property type="match status" value="1"/>
</dbReference>
<feature type="transmembrane region" description="Helical" evidence="4">
    <location>
        <begin position="278"/>
        <end position="301"/>
    </location>
</feature>
<comment type="subcellular location">
    <subcellularLocation>
        <location evidence="1">Endoplasmic reticulum membrane</location>
    </subcellularLocation>
</comment>
<keyword evidence="3" id="KW-0256">Endoplasmic reticulum</keyword>
<gene>
    <name evidence="6" type="ORF">CYBJADRAFT_165439</name>
</gene>
<keyword evidence="4" id="KW-0812">Transmembrane</keyword>
<keyword evidence="4" id="KW-0472">Membrane</keyword>
<dbReference type="GO" id="GO:0017176">
    <property type="term" value="F:phosphatidylinositol N-acetylglucosaminyltransferase activity"/>
    <property type="evidence" value="ECO:0007669"/>
    <property type="project" value="TreeGrafter"/>
</dbReference>
<keyword evidence="2" id="KW-0328">Glycosyltransferase</keyword>
<evidence type="ECO:0000259" key="5">
    <source>
        <dbReference type="Pfam" id="PF00534"/>
    </source>
</evidence>
<dbReference type="PANTHER" id="PTHR45871">
    <property type="entry name" value="N-ACETYLGLUCOSAMINYL-PHOSPHATIDYLINOSITOL BIOSYNTHETIC PROTEIN"/>
    <property type="match status" value="1"/>
</dbReference>
<dbReference type="STRING" id="983966.A0A1E4S9C0"/>
<dbReference type="Gene3D" id="3.40.50.2000">
    <property type="entry name" value="Glycogen Phosphorylase B"/>
    <property type="match status" value="2"/>
</dbReference>
<dbReference type="GO" id="GO:0000506">
    <property type="term" value="C:glycosylphosphatidylinositol-N-acetylglucosaminyltransferase (GPI-GnT) complex"/>
    <property type="evidence" value="ECO:0007669"/>
    <property type="project" value="TreeGrafter"/>
</dbReference>
<proteinExistence type="predicted"/>
<dbReference type="OrthoDB" id="734129at2759"/>
<dbReference type="InterPro" id="IPR001296">
    <property type="entry name" value="Glyco_trans_1"/>
</dbReference>
<dbReference type="Proteomes" id="UP000094389">
    <property type="component" value="Unassembled WGS sequence"/>
</dbReference>
<dbReference type="FunFam" id="3.40.50.2000:FF:000053">
    <property type="entry name" value="Phosphatidylinositol N-acetylglucosaminyltransferase GPI3 subunit"/>
    <property type="match status" value="1"/>
</dbReference>
<evidence type="ECO:0000313" key="7">
    <source>
        <dbReference type="Proteomes" id="UP000094389"/>
    </source>
</evidence>
<organism evidence="6 7">
    <name type="scientific">Cyberlindnera jadinii (strain ATCC 18201 / CBS 1600 / BCRC 20928 / JCM 3617 / NBRC 0987 / NRRL Y-1542)</name>
    <name type="common">Torula yeast</name>
    <name type="synonym">Candida utilis</name>
    <dbReference type="NCBI Taxonomy" id="983966"/>
    <lineage>
        <taxon>Eukaryota</taxon>
        <taxon>Fungi</taxon>
        <taxon>Dikarya</taxon>
        <taxon>Ascomycota</taxon>
        <taxon>Saccharomycotina</taxon>
        <taxon>Saccharomycetes</taxon>
        <taxon>Phaffomycetales</taxon>
        <taxon>Phaffomycetaceae</taxon>
        <taxon>Cyberlindnera</taxon>
    </lineage>
</organism>
<dbReference type="AlphaFoldDB" id="A0A1E4S9C0"/>
<dbReference type="RefSeq" id="XP_020073148.1">
    <property type="nucleotide sequence ID" value="XM_020214046.1"/>
</dbReference>